<evidence type="ECO:0000313" key="3">
    <source>
        <dbReference type="RefSeq" id="XP_029654264.1"/>
    </source>
</evidence>
<feature type="domain" description="Reverse transcriptase" evidence="1">
    <location>
        <begin position="26"/>
        <end position="254"/>
    </location>
</feature>
<dbReference type="PANTHER" id="PTHR48462:SF1">
    <property type="entry name" value="PROTEIN, PUTATIVE-RELATED"/>
    <property type="match status" value="1"/>
</dbReference>
<dbReference type="Pfam" id="PF00078">
    <property type="entry name" value="RVT_1"/>
    <property type="match status" value="1"/>
</dbReference>
<dbReference type="Proteomes" id="UP000515154">
    <property type="component" value="Unplaced"/>
</dbReference>
<sequence>MISRLTMETGIRLIKCITKLVERIVNAEISGFARDLLFCSHLIAFRKNDGGVRPIAVGNVFRRLACKIAARRVCPRVAAELSPVQLGVGVSNGCEAAVHATRAFFSPDTRHSPNSFAVKLDISNAFNSLRRDCMLESCSQRTPEIMSLAHLAYGSESSLVFDKHIVRSRTGVQQGDPLGPLLFALSIDEVARNVKTPLNLWYLDDATIGGPVDVVLDELYKIVPALAKMGLIINTKKTEIINISVPIQDFGLVMEKISEILPDTKQTRLNDVYFLGCPFGESEVQNHLRAKSVEMSRFTERLSLLDSHTAFFLLKNCIHVPKLLYLLRCSPCFIQDEILHSIDDTLRLCAEWILNVRFDNDGWTQCKLPLNSGGAGLRSALDLALPAFLSSHSSCRRLSLEILHKSPESSLDRPFEDGCMLWKESGLKFPIQTSLQQSWDKLRCEFTADNLAMRLDQHRLACLRSAAVPHSGSWLNAMPIAGLGTLLEDDCMRIGTALRLGLDICEQHRCRCGKMVDVKGVHPLSCKRSAGRAPRHSAINNVILRALESAGFPSILEPVGLDRGDGKRPDGMTTFPYSCGKSLVWDSTCVDTHSKTNMISSAVSPGSAADAAEQRKIAKYANLGQRYRFVPIAVETSGVTGPLTTSFIREVGGKVARRRGEPREVSWLFQQIGIAVVRGNAHSIMRATASAF</sequence>
<evidence type="ECO:0000259" key="1">
    <source>
        <dbReference type="PROSITE" id="PS50878"/>
    </source>
</evidence>
<dbReference type="InterPro" id="IPR000477">
    <property type="entry name" value="RT_dom"/>
</dbReference>
<proteinExistence type="predicted"/>
<dbReference type="KEGG" id="osn:115227632"/>
<protein>
    <submittedName>
        <fullName evidence="3">Uncharacterized protein LOC115227632</fullName>
    </submittedName>
</protein>
<organism evidence="2 3">
    <name type="scientific">Octopus sinensis</name>
    <name type="common">East Asian common octopus</name>
    <dbReference type="NCBI Taxonomy" id="2607531"/>
    <lineage>
        <taxon>Eukaryota</taxon>
        <taxon>Metazoa</taxon>
        <taxon>Spiralia</taxon>
        <taxon>Lophotrochozoa</taxon>
        <taxon>Mollusca</taxon>
        <taxon>Cephalopoda</taxon>
        <taxon>Coleoidea</taxon>
        <taxon>Octopodiformes</taxon>
        <taxon>Octopoda</taxon>
        <taxon>Incirrata</taxon>
        <taxon>Octopodidae</taxon>
        <taxon>Octopus</taxon>
    </lineage>
</organism>
<evidence type="ECO:0000313" key="2">
    <source>
        <dbReference type="Proteomes" id="UP000515154"/>
    </source>
</evidence>
<keyword evidence="2" id="KW-1185">Reference proteome</keyword>
<dbReference type="PANTHER" id="PTHR48462">
    <property type="entry name" value="PROTEIN, PUTATIVE-RELATED"/>
    <property type="match status" value="1"/>
</dbReference>
<dbReference type="AlphaFoldDB" id="A0A6P7TPY8"/>
<dbReference type="PROSITE" id="PS50878">
    <property type="entry name" value="RT_POL"/>
    <property type="match status" value="1"/>
</dbReference>
<accession>A0A6P7TPY8</accession>
<dbReference type="RefSeq" id="XP_029654264.1">
    <property type="nucleotide sequence ID" value="XM_029798404.1"/>
</dbReference>
<name>A0A6P7TPY8_9MOLL</name>
<gene>
    <name evidence="3" type="primary">LOC115227632</name>
</gene>
<reference evidence="3" key="1">
    <citation type="submission" date="2025-08" db="UniProtKB">
        <authorList>
            <consortium name="RefSeq"/>
        </authorList>
    </citation>
    <scope>IDENTIFICATION</scope>
</reference>